<dbReference type="PANTHER" id="PTHR34977:SF1">
    <property type="entry name" value="UPF0337 PROTEIN YJBJ"/>
    <property type="match status" value="1"/>
</dbReference>
<comment type="similarity">
    <text evidence="1">Belongs to the UPF0337 (CsbD) family.</text>
</comment>
<evidence type="ECO:0000313" key="5">
    <source>
        <dbReference type="Proteomes" id="UP001521209"/>
    </source>
</evidence>
<proteinExistence type="inferred from homology"/>
<name>A0ABS9E010_9PROT</name>
<dbReference type="RefSeq" id="WP_235705637.1">
    <property type="nucleotide sequence ID" value="NZ_JAKGBZ010000047.1"/>
</dbReference>
<reference evidence="4 5" key="1">
    <citation type="submission" date="2022-01" db="EMBL/GenBank/DDBJ databases">
        <authorList>
            <person name="Won M."/>
            <person name="Kim S.-J."/>
            <person name="Kwon S.-W."/>
        </authorList>
    </citation>
    <scope>NUCLEOTIDE SEQUENCE [LARGE SCALE GENOMIC DNA]</scope>
    <source>
        <strain evidence="4 5">KCTC 23505</strain>
    </source>
</reference>
<dbReference type="InterPro" id="IPR008462">
    <property type="entry name" value="CsbD"/>
</dbReference>
<evidence type="ECO:0000313" key="4">
    <source>
        <dbReference type="EMBL" id="MCF3948351.1"/>
    </source>
</evidence>
<keyword evidence="2" id="KW-0812">Transmembrane</keyword>
<feature type="transmembrane region" description="Helical" evidence="2">
    <location>
        <begin position="94"/>
        <end position="112"/>
    </location>
</feature>
<comment type="caution">
    <text evidence="4">The sequence shown here is derived from an EMBL/GenBank/DDBJ whole genome shotgun (WGS) entry which is preliminary data.</text>
</comment>
<dbReference type="EMBL" id="JAKGBZ010000047">
    <property type="protein sequence ID" value="MCF3948351.1"/>
    <property type="molecule type" value="Genomic_DNA"/>
</dbReference>
<accession>A0ABS9E010</accession>
<dbReference type="InterPro" id="IPR036629">
    <property type="entry name" value="YjbJ_sf"/>
</dbReference>
<keyword evidence="2" id="KW-0472">Membrane</keyword>
<dbReference type="Gene3D" id="1.10.1470.10">
    <property type="entry name" value="YjbJ"/>
    <property type="match status" value="1"/>
</dbReference>
<dbReference type="Proteomes" id="UP001521209">
    <property type="component" value="Unassembled WGS sequence"/>
</dbReference>
<dbReference type="SUPFAM" id="SSF69047">
    <property type="entry name" value="Hypothetical protein YjbJ"/>
    <property type="match status" value="1"/>
</dbReference>
<feature type="domain" description="CsbD-like" evidence="3">
    <location>
        <begin position="4"/>
        <end position="54"/>
    </location>
</feature>
<evidence type="ECO:0000256" key="1">
    <source>
        <dbReference type="ARBA" id="ARBA00009129"/>
    </source>
</evidence>
<organism evidence="4 5">
    <name type="scientific">Acidiphilium iwatense</name>
    <dbReference type="NCBI Taxonomy" id="768198"/>
    <lineage>
        <taxon>Bacteria</taxon>
        <taxon>Pseudomonadati</taxon>
        <taxon>Pseudomonadota</taxon>
        <taxon>Alphaproteobacteria</taxon>
        <taxon>Acetobacterales</taxon>
        <taxon>Acidocellaceae</taxon>
        <taxon>Acidiphilium</taxon>
    </lineage>
</organism>
<sequence length="118" mass="12119">MNEDEIKGTAKDAAGKIKDAVGGLAGDEELQAEGKAAQITGKAQKFYGAAKDSIGAAVDTARDALGHATAVDDMTGTAERVSEKFNEFVRAQPVLAMLGTAAAGYALALLIHGGSRRR</sequence>
<evidence type="ECO:0000256" key="2">
    <source>
        <dbReference type="SAM" id="Phobius"/>
    </source>
</evidence>
<evidence type="ECO:0000259" key="3">
    <source>
        <dbReference type="Pfam" id="PF05532"/>
    </source>
</evidence>
<keyword evidence="5" id="KW-1185">Reference proteome</keyword>
<keyword evidence="2" id="KW-1133">Transmembrane helix</keyword>
<dbReference type="InterPro" id="IPR050423">
    <property type="entry name" value="UPF0337_stress_rsp"/>
</dbReference>
<dbReference type="PANTHER" id="PTHR34977">
    <property type="entry name" value="UPF0337 PROTEIN YJBJ"/>
    <property type="match status" value="1"/>
</dbReference>
<gene>
    <name evidence="4" type="ORF">L2A60_16900</name>
</gene>
<dbReference type="Pfam" id="PF05532">
    <property type="entry name" value="CsbD"/>
    <property type="match status" value="1"/>
</dbReference>
<protein>
    <submittedName>
        <fullName evidence="4">CsbD family protein</fullName>
    </submittedName>
</protein>